<dbReference type="EMBL" id="JANRMS010000276">
    <property type="protein sequence ID" value="KAJ3542790.1"/>
    <property type="molecule type" value="Genomic_DNA"/>
</dbReference>
<reference evidence="1" key="1">
    <citation type="submission" date="2022-08" db="EMBL/GenBank/DDBJ databases">
        <title>Genome Sequence of Fusarium decemcellulare.</title>
        <authorList>
            <person name="Buettner E."/>
        </authorList>
    </citation>
    <scope>NUCLEOTIDE SEQUENCE</scope>
    <source>
        <strain evidence="1">Babe19</strain>
    </source>
</reference>
<sequence length="449" mass="50279">MTQSPRTQSPFPSRHSGADSDNSLEGVGSKPHAVSQQQVKRPTSQDHRDSMRAVREKRKSCEACRTRKLKCSGQDTGCSRCVHLGIVCRFYDKGLPGRPRKWSLNDAGEPQRYRPRQFDRQDKQVSAPDTQLSDCNASLQQDIETPPSYPTLSTLPSEGLSVINGNSTDLLSTVPQDWNPGGRDDMLFSYRELRPLPILDFNTSAQLDELPLDSFQACLSPALHNGQAADMSSSTSVTSTESTKYCNCSKHVFEIIRLLEQTPVSHSTVHALRQGIQLFGKLLTCPICYDVSKPPRITLQNVMLLGRLSLEVASGYHKYLEWVKDYCKGLAERKMGDMIYLKSNVDNSTLGFQISSDKLYELITDGLHSDVQRLSELGIQFATRQRSRHLIGHQACPDWDGRCWKEKLNEDPDASDVCPQSPAARTLTPCYRIVDEVRAKIKQLEDAMG</sequence>
<name>A0ACC1SMF3_9HYPO</name>
<protein>
    <submittedName>
        <fullName evidence="1">Uncharacterized protein</fullName>
    </submittedName>
</protein>
<evidence type="ECO:0000313" key="1">
    <source>
        <dbReference type="EMBL" id="KAJ3542790.1"/>
    </source>
</evidence>
<evidence type="ECO:0000313" key="2">
    <source>
        <dbReference type="Proteomes" id="UP001148629"/>
    </source>
</evidence>
<proteinExistence type="predicted"/>
<organism evidence="1 2">
    <name type="scientific">Fusarium decemcellulare</name>
    <dbReference type="NCBI Taxonomy" id="57161"/>
    <lineage>
        <taxon>Eukaryota</taxon>
        <taxon>Fungi</taxon>
        <taxon>Dikarya</taxon>
        <taxon>Ascomycota</taxon>
        <taxon>Pezizomycotina</taxon>
        <taxon>Sordariomycetes</taxon>
        <taxon>Hypocreomycetidae</taxon>
        <taxon>Hypocreales</taxon>
        <taxon>Nectriaceae</taxon>
        <taxon>Fusarium</taxon>
        <taxon>Fusarium decemcellulare species complex</taxon>
    </lineage>
</organism>
<gene>
    <name evidence="1" type="ORF">NM208_g3905</name>
</gene>
<accession>A0ACC1SMF3</accession>
<dbReference type="Proteomes" id="UP001148629">
    <property type="component" value="Unassembled WGS sequence"/>
</dbReference>
<comment type="caution">
    <text evidence="1">The sequence shown here is derived from an EMBL/GenBank/DDBJ whole genome shotgun (WGS) entry which is preliminary data.</text>
</comment>
<keyword evidence="2" id="KW-1185">Reference proteome</keyword>